<gene>
    <name evidence="1" type="ORF">F8244_04395</name>
</gene>
<dbReference type="AlphaFoldDB" id="A0A833CGL9"/>
<dbReference type="RefSeq" id="WP_049160002.1">
    <property type="nucleotide sequence ID" value="NZ_JVEV01000006.1"/>
</dbReference>
<evidence type="ECO:0000313" key="1">
    <source>
        <dbReference type="EMBL" id="KAB1951749.1"/>
    </source>
</evidence>
<comment type="caution">
    <text evidence="1">The sequence shown here is derived from an EMBL/GenBank/DDBJ whole genome shotgun (WGS) entry which is preliminary data.</text>
</comment>
<evidence type="ECO:0000313" key="2">
    <source>
        <dbReference type="Proteomes" id="UP000460112"/>
    </source>
</evidence>
<proteinExistence type="predicted"/>
<dbReference type="Proteomes" id="UP000460112">
    <property type="component" value="Unassembled WGS sequence"/>
</dbReference>
<reference evidence="1 2" key="1">
    <citation type="submission" date="2019-09" db="EMBL/GenBank/DDBJ databases">
        <title>Investigation of probiotic properties of different lactic acid bacteria.</title>
        <authorList>
            <person name="Jaomanjaka F."/>
            <person name="Blanc P."/>
        </authorList>
    </citation>
    <scope>NUCLEOTIDE SEQUENCE [LARGE SCALE GENOMIC DNA]</scope>
    <source>
        <strain evidence="1 2">BIO6369</strain>
    </source>
</reference>
<sequence>MEAKTGKELLGAIHDNENMERINRLKGTDSLAVWCGDNLYIISNNSNVLDSDFHTPAEFLNYRLHLLGVSDLTHEMDTTEFNFFDEILDAIDNGWSQDYLMEILTDCYHMEDLSNE</sequence>
<protein>
    <submittedName>
        <fullName evidence="1">Uncharacterized protein</fullName>
    </submittedName>
</protein>
<organism evidence="1 2">
    <name type="scientific">Lactobacillus gasseri</name>
    <dbReference type="NCBI Taxonomy" id="1596"/>
    <lineage>
        <taxon>Bacteria</taxon>
        <taxon>Bacillati</taxon>
        <taxon>Bacillota</taxon>
        <taxon>Bacilli</taxon>
        <taxon>Lactobacillales</taxon>
        <taxon>Lactobacillaceae</taxon>
        <taxon>Lactobacillus</taxon>
    </lineage>
</organism>
<name>A0A833CGL9_LACGS</name>
<accession>A0A833CGL9</accession>
<dbReference type="EMBL" id="WBOA01000001">
    <property type="protein sequence ID" value="KAB1951749.1"/>
    <property type="molecule type" value="Genomic_DNA"/>
</dbReference>